<dbReference type="NCBIfam" id="TIGR00010">
    <property type="entry name" value="YchF/TatD family DNA exonuclease"/>
    <property type="match status" value="1"/>
</dbReference>
<dbReference type="Proteomes" id="UP000178248">
    <property type="component" value="Unassembled WGS sequence"/>
</dbReference>
<dbReference type="InterPro" id="IPR032466">
    <property type="entry name" value="Metal_Hydrolase"/>
</dbReference>
<accession>A0A1G2BMF0</accession>
<dbReference type="GO" id="GO:0046872">
    <property type="term" value="F:metal ion binding"/>
    <property type="evidence" value="ECO:0007669"/>
    <property type="project" value="UniProtKB-KW"/>
</dbReference>
<evidence type="ECO:0000256" key="3">
    <source>
        <dbReference type="PIRSR" id="PIRSR005902-1"/>
    </source>
</evidence>
<dbReference type="Pfam" id="PF01026">
    <property type="entry name" value="TatD_DNase"/>
    <property type="match status" value="1"/>
</dbReference>
<dbReference type="EMBL" id="MHKM01000048">
    <property type="protein sequence ID" value="OGY90323.1"/>
    <property type="molecule type" value="Genomic_DNA"/>
</dbReference>
<keyword evidence="2" id="KW-0378">Hydrolase</keyword>
<dbReference type="STRING" id="1798551.A3B30_00490"/>
<reference evidence="4 5" key="1">
    <citation type="journal article" date="2016" name="Nat. Commun.">
        <title>Thousands of microbial genomes shed light on interconnected biogeochemical processes in an aquifer system.</title>
        <authorList>
            <person name="Anantharaman K."/>
            <person name="Brown C.T."/>
            <person name="Hug L.A."/>
            <person name="Sharon I."/>
            <person name="Castelle C.J."/>
            <person name="Probst A.J."/>
            <person name="Thomas B.C."/>
            <person name="Singh A."/>
            <person name="Wilkins M.J."/>
            <person name="Karaoz U."/>
            <person name="Brodie E.L."/>
            <person name="Williams K.H."/>
            <person name="Hubbard S.S."/>
            <person name="Banfield J.F."/>
        </authorList>
    </citation>
    <scope>NUCLEOTIDE SEQUENCE [LARGE SCALE GENOMIC DNA]</scope>
</reference>
<feature type="binding site" evidence="3">
    <location>
        <position position="8"/>
    </location>
    <ligand>
        <name>a divalent metal cation</name>
        <dbReference type="ChEBI" id="CHEBI:60240"/>
        <label>1</label>
    </ligand>
</feature>
<dbReference type="InterPro" id="IPR018228">
    <property type="entry name" value="DNase_TatD-rel_CS"/>
</dbReference>
<dbReference type="CDD" id="cd01310">
    <property type="entry name" value="TatD_DNAse"/>
    <property type="match status" value="1"/>
</dbReference>
<dbReference type="FunFam" id="3.20.20.140:FF:000005">
    <property type="entry name" value="TatD family hydrolase"/>
    <property type="match status" value="1"/>
</dbReference>
<evidence type="ECO:0008006" key="6">
    <source>
        <dbReference type="Google" id="ProtNLM"/>
    </source>
</evidence>
<name>A0A1G2BMF0_9BACT</name>
<dbReference type="PIRSF" id="PIRSF005902">
    <property type="entry name" value="DNase_TatD"/>
    <property type="match status" value="1"/>
</dbReference>
<organism evidence="4 5">
    <name type="scientific">Candidatus Komeilibacteria bacterium RIFCSPLOWO2_01_FULL_52_15</name>
    <dbReference type="NCBI Taxonomy" id="1798551"/>
    <lineage>
        <taxon>Bacteria</taxon>
        <taxon>Candidatus Komeiliibacteriota</taxon>
    </lineage>
</organism>
<dbReference type="SUPFAM" id="SSF51556">
    <property type="entry name" value="Metallo-dependent hydrolases"/>
    <property type="match status" value="1"/>
</dbReference>
<feature type="binding site" evidence="3">
    <location>
        <position position="164"/>
    </location>
    <ligand>
        <name>a divalent metal cation</name>
        <dbReference type="ChEBI" id="CHEBI:60240"/>
        <label>2</label>
    </ligand>
</feature>
<dbReference type="AlphaFoldDB" id="A0A1G2BMF0"/>
<evidence type="ECO:0000313" key="5">
    <source>
        <dbReference type="Proteomes" id="UP000178248"/>
    </source>
</evidence>
<comment type="caution">
    <text evidence="4">The sequence shown here is derived from an EMBL/GenBank/DDBJ whole genome shotgun (WGS) entry which is preliminary data.</text>
</comment>
<feature type="binding site" evidence="3">
    <location>
        <position position="135"/>
    </location>
    <ligand>
        <name>a divalent metal cation</name>
        <dbReference type="ChEBI" id="CHEBI:60240"/>
        <label>2</label>
    </ligand>
</feature>
<proteinExistence type="predicted"/>
<dbReference type="Gene3D" id="3.20.20.140">
    <property type="entry name" value="Metal-dependent hydrolases"/>
    <property type="match status" value="1"/>
</dbReference>
<feature type="binding site" evidence="3">
    <location>
        <position position="6"/>
    </location>
    <ligand>
        <name>a divalent metal cation</name>
        <dbReference type="ChEBI" id="CHEBI:60240"/>
        <label>1</label>
    </ligand>
</feature>
<evidence type="ECO:0000313" key="4">
    <source>
        <dbReference type="EMBL" id="OGY90323.1"/>
    </source>
</evidence>
<dbReference type="GO" id="GO:0004536">
    <property type="term" value="F:DNA nuclease activity"/>
    <property type="evidence" value="ECO:0007669"/>
    <property type="project" value="InterPro"/>
</dbReference>
<dbReference type="GO" id="GO:0016788">
    <property type="term" value="F:hydrolase activity, acting on ester bonds"/>
    <property type="evidence" value="ECO:0007669"/>
    <property type="project" value="InterPro"/>
</dbReference>
<keyword evidence="1 3" id="KW-0479">Metal-binding</keyword>
<dbReference type="InterPro" id="IPR015991">
    <property type="entry name" value="TatD/YcfH-like"/>
</dbReference>
<dbReference type="PANTHER" id="PTHR46124">
    <property type="entry name" value="D-AMINOACYL-TRNA DEACYLASE"/>
    <property type="match status" value="1"/>
</dbReference>
<dbReference type="InterPro" id="IPR001130">
    <property type="entry name" value="TatD-like"/>
</dbReference>
<sequence length="266" mass="29990">MLFDSHTHLNFQGFDDDRDAVIRRVKEAGMLVMNVGAALKSSEQAVALAKKYDFCYATVGLHPIHVYDEEFVANEYQKLIDASAGRVRGVGECGIDYWHIKRPDLPLEELKERQRAIFEQHIDLALTNDLALMIHVRNGAQDLTAYKTVYEIVEQRGVKRATIHCYGGDLEEARMFTSKGLYIGITGIVTFDKSGRLEEIVRSVPLEHLLIETDAPYLTPVPYRGKRNEPPYVLEVAKHIAGIKKIPVQEVIEATAQNAKKLFAIP</sequence>
<protein>
    <recommendedName>
        <fullName evidence="6">Hydrolase TatD</fullName>
    </recommendedName>
</protein>
<gene>
    <name evidence="4" type="ORF">A3B30_00490</name>
</gene>
<dbReference type="PANTHER" id="PTHR46124:SF2">
    <property type="entry name" value="D-AMINOACYL-TRNA DEACYLASE"/>
    <property type="match status" value="1"/>
</dbReference>
<evidence type="ECO:0000256" key="1">
    <source>
        <dbReference type="ARBA" id="ARBA00022723"/>
    </source>
</evidence>
<feature type="binding site" evidence="3">
    <location>
        <position position="214"/>
    </location>
    <ligand>
        <name>a divalent metal cation</name>
        <dbReference type="ChEBI" id="CHEBI:60240"/>
        <label>1</label>
    </ligand>
</feature>
<evidence type="ECO:0000256" key="2">
    <source>
        <dbReference type="ARBA" id="ARBA00022801"/>
    </source>
</evidence>
<dbReference type="PROSITE" id="PS01137">
    <property type="entry name" value="TATD_1"/>
    <property type="match status" value="1"/>
</dbReference>
<feature type="binding site" evidence="3">
    <location>
        <position position="92"/>
    </location>
    <ligand>
        <name>a divalent metal cation</name>
        <dbReference type="ChEBI" id="CHEBI:60240"/>
        <label>1</label>
    </ligand>
</feature>